<dbReference type="GO" id="GO:0016020">
    <property type="term" value="C:membrane"/>
    <property type="evidence" value="ECO:0007669"/>
    <property type="project" value="UniProtKB-SubCell"/>
</dbReference>
<comment type="caution">
    <text evidence="14">The sequence shown here is derived from an EMBL/GenBank/DDBJ whole genome shotgun (WGS) entry which is preliminary data.</text>
</comment>
<evidence type="ECO:0000256" key="6">
    <source>
        <dbReference type="ARBA" id="ARBA00022989"/>
    </source>
</evidence>
<keyword evidence="4 10" id="KW-0812">Transmembrane</keyword>
<keyword evidence="15" id="KW-1185">Reference proteome</keyword>
<dbReference type="Gene3D" id="3.40.50.12370">
    <property type="match status" value="1"/>
</dbReference>
<dbReference type="InterPro" id="IPR006153">
    <property type="entry name" value="Cation/H_exchanger_TM"/>
</dbReference>
<dbReference type="Pfam" id="PF23259">
    <property type="entry name" value="CHX17_C"/>
    <property type="match status" value="1"/>
</dbReference>
<feature type="transmembrane region" description="Helical" evidence="10">
    <location>
        <begin position="45"/>
        <end position="68"/>
    </location>
</feature>
<feature type="transmembrane region" description="Helical" evidence="10">
    <location>
        <begin position="113"/>
        <end position="136"/>
    </location>
</feature>
<dbReference type="InterPro" id="IPR057291">
    <property type="entry name" value="CHX17_2nd"/>
</dbReference>
<dbReference type="InterPro" id="IPR050794">
    <property type="entry name" value="CPA2_transporter"/>
</dbReference>
<evidence type="ECO:0000259" key="11">
    <source>
        <dbReference type="Pfam" id="PF00999"/>
    </source>
</evidence>
<organism evidence="14 15">
    <name type="scientific">Genlisea aurea</name>
    <dbReference type="NCBI Taxonomy" id="192259"/>
    <lineage>
        <taxon>Eukaryota</taxon>
        <taxon>Viridiplantae</taxon>
        <taxon>Streptophyta</taxon>
        <taxon>Embryophyta</taxon>
        <taxon>Tracheophyta</taxon>
        <taxon>Spermatophyta</taxon>
        <taxon>Magnoliopsida</taxon>
        <taxon>eudicotyledons</taxon>
        <taxon>Gunneridae</taxon>
        <taxon>Pentapetalae</taxon>
        <taxon>asterids</taxon>
        <taxon>lamiids</taxon>
        <taxon>Lamiales</taxon>
        <taxon>Lentibulariaceae</taxon>
        <taxon>Genlisea</taxon>
    </lineage>
</organism>
<evidence type="ECO:0000256" key="3">
    <source>
        <dbReference type="ARBA" id="ARBA00022538"/>
    </source>
</evidence>
<feature type="domain" description="Cation/H+ exchanger transmembrane" evidence="11">
    <location>
        <begin position="12"/>
        <end position="365"/>
    </location>
</feature>
<evidence type="ECO:0000256" key="2">
    <source>
        <dbReference type="ARBA" id="ARBA00022448"/>
    </source>
</evidence>
<gene>
    <name evidence="14" type="ORF">M569_15964</name>
</gene>
<keyword evidence="5" id="KW-0630">Potassium</keyword>
<feature type="transmembrane region" description="Helical" evidence="10">
    <location>
        <begin position="261"/>
        <end position="282"/>
    </location>
</feature>
<dbReference type="OrthoDB" id="2687058at2759"/>
<feature type="transmembrane region" description="Helical" evidence="10">
    <location>
        <begin position="142"/>
        <end position="163"/>
    </location>
</feature>
<dbReference type="Pfam" id="PF23256">
    <property type="entry name" value="CHX17_2nd"/>
    <property type="match status" value="1"/>
</dbReference>
<accession>S8D861</accession>
<feature type="domain" description="Cation/H(+) antiporter C-terminal" evidence="13">
    <location>
        <begin position="565"/>
        <end position="704"/>
    </location>
</feature>
<keyword evidence="8 10" id="KW-0472">Membrane</keyword>
<dbReference type="GO" id="GO:0015297">
    <property type="term" value="F:antiporter activity"/>
    <property type="evidence" value="ECO:0007669"/>
    <property type="project" value="InterPro"/>
</dbReference>
<keyword evidence="3" id="KW-0633">Potassium transport</keyword>
<evidence type="ECO:0000259" key="13">
    <source>
        <dbReference type="Pfam" id="PF23259"/>
    </source>
</evidence>
<dbReference type="Proteomes" id="UP000015453">
    <property type="component" value="Unassembled WGS sequence"/>
</dbReference>
<evidence type="ECO:0000256" key="7">
    <source>
        <dbReference type="ARBA" id="ARBA00023065"/>
    </source>
</evidence>
<feature type="transmembrane region" description="Helical" evidence="10">
    <location>
        <begin position="294"/>
        <end position="314"/>
    </location>
</feature>
<dbReference type="GO" id="GO:1902600">
    <property type="term" value="P:proton transmembrane transport"/>
    <property type="evidence" value="ECO:0007669"/>
    <property type="project" value="InterPro"/>
</dbReference>
<evidence type="ECO:0000256" key="5">
    <source>
        <dbReference type="ARBA" id="ARBA00022958"/>
    </source>
</evidence>
<proteinExistence type="inferred from homology"/>
<feature type="transmembrane region" description="Helical" evidence="10">
    <location>
        <begin position="12"/>
        <end position="33"/>
    </location>
</feature>
<evidence type="ECO:0000256" key="9">
    <source>
        <dbReference type="ARBA" id="ARBA00038341"/>
    </source>
</evidence>
<comment type="similarity">
    <text evidence="9">Belongs to the monovalent cation:proton antiporter 2 (CPA2) transporter (TC 2.A.37) family. CHX (TC 2.A.37.4) subfamily.</text>
</comment>
<evidence type="ECO:0000256" key="8">
    <source>
        <dbReference type="ARBA" id="ARBA00023136"/>
    </source>
</evidence>
<dbReference type="GO" id="GO:0006813">
    <property type="term" value="P:potassium ion transport"/>
    <property type="evidence" value="ECO:0007669"/>
    <property type="project" value="UniProtKB-KW"/>
</dbReference>
<feature type="transmembrane region" description="Helical" evidence="10">
    <location>
        <begin position="348"/>
        <end position="370"/>
    </location>
</feature>
<dbReference type="InterPro" id="IPR057290">
    <property type="entry name" value="CHX17_C"/>
</dbReference>
<dbReference type="PANTHER" id="PTHR32468">
    <property type="entry name" value="CATION/H + ANTIPORTER"/>
    <property type="match status" value="1"/>
</dbReference>
<dbReference type="PANTHER" id="PTHR32468:SF35">
    <property type="entry name" value="CATION_H+ EXCHANGER DOMAIN-CONTAINING PROTEIN"/>
    <property type="match status" value="1"/>
</dbReference>
<dbReference type="GO" id="GO:0012505">
    <property type="term" value="C:endomembrane system"/>
    <property type="evidence" value="ECO:0007669"/>
    <property type="project" value="TreeGrafter"/>
</dbReference>
<name>S8D861_9LAMI</name>
<reference evidence="14 15" key="1">
    <citation type="journal article" date="2013" name="BMC Genomics">
        <title>The miniature genome of a carnivorous plant Genlisea aurea contains a low number of genes and short non-coding sequences.</title>
        <authorList>
            <person name="Leushkin E.V."/>
            <person name="Sutormin R.A."/>
            <person name="Nabieva E.R."/>
            <person name="Penin A.A."/>
            <person name="Kondrashov A.S."/>
            <person name="Logacheva M.D."/>
        </authorList>
    </citation>
    <scope>NUCLEOTIDE SEQUENCE [LARGE SCALE GENOMIC DNA]</scope>
</reference>
<sequence length="745" mass="81264">MGSDLFPSRSVVNMETLATFGITFFLFAIGLRMDPKMIIRPERKAVVLAMACIFVTMIFTVPLSLIVRARITMDDTLATALPYLAAAQSLTPFSNVTCLLIELKMASTEVGQLASATAVVADVVGIIMTTVIFALIQSDFDLYYTSLSVGSALLFVAIMAGVVKPVVARMVRRMAVGKPLREHHVFFCFFGALVSCFVSETIGQHFTFGPVIFGIVIPDGPVLGSPIVSKLDLPVGKFLYPTFLTTSGLKTNFFTIDFRSFAIMAALISFSCAVKIAGIVAASRFLGIDTHDSIIIGLILSVKGVCELLIYNLWRDGGVRANLGFRFFSGNDNPMTKILMQILTDQEFALSVMSVVGVTAIVTPLIRWLYDPTRRRVPLKKRTIQHSKREAELRILVCIQDQDNVPSIVNILQASNATEASPIAVIAVVLEELVGGATNILVAHQSTRTLQPNSSRSGHIINALRQYELCNETCVTVQSFSAVSHAQTAHDDLCRLALDQNATVIILPFHKHWEIDGTIGLVNKPIQNMNIKIAEKAPCSVAILVDRGILNGSVSILNNQLIYRVAIIYIGGADDAEALSYAARMGGHCNVSLTVVRYLLYGSDSARERKIDNHLIDEVRQANMENQNFIYQEQVVKDGVGLASSLRTLENHYDLFLVGRKHHSSQILMGFGAWIECPELGVIGDLLSSTDFGSRASVLVVQQQRLEDDKLKSRMAKPVVVSHESLHDSTAGFSIAPNLAIAGAS</sequence>
<keyword evidence="7" id="KW-0406">Ion transport</keyword>
<keyword evidence="6 10" id="KW-1133">Transmembrane helix</keyword>
<evidence type="ECO:0000256" key="10">
    <source>
        <dbReference type="SAM" id="Phobius"/>
    </source>
</evidence>
<evidence type="ECO:0000313" key="15">
    <source>
        <dbReference type="Proteomes" id="UP000015453"/>
    </source>
</evidence>
<evidence type="ECO:0000259" key="12">
    <source>
        <dbReference type="Pfam" id="PF23256"/>
    </source>
</evidence>
<evidence type="ECO:0000313" key="14">
    <source>
        <dbReference type="EMBL" id="EPS58848.1"/>
    </source>
</evidence>
<dbReference type="GO" id="GO:0006885">
    <property type="term" value="P:regulation of pH"/>
    <property type="evidence" value="ECO:0007669"/>
    <property type="project" value="TreeGrafter"/>
</dbReference>
<dbReference type="InterPro" id="IPR038770">
    <property type="entry name" value="Na+/solute_symporter_sf"/>
</dbReference>
<keyword evidence="2" id="KW-0813">Transport</keyword>
<dbReference type="AlphaFoldDB" id="S8D861"/>
<protein>
    <submittedName>
        <fullName evidence="14">Cation proton exchanger</fullName>
    </submittedName>
</protein>
<dbReference type="Gene3D" id="1.20.1530.20">
    <property type="match status" value="1"/>
</dbReference>
<evidence type="ECO:0000256" key="4">
    <source>
        <dbReference type="ARBA" id="ARBA00022692"/>
    </source>
</evidence>
<feature type="domain" description="Cation/H(+) antiporter central" evidence="12">
    <location>
        <begin position="440"/>
        <end position="549"/>
    </location>
</feature>
<evidence type="ECO:0000256" key="1">
    <source>
        <dbReference type="ARBA" id="ARBA00004141"/>
    </source>
</evidence>
<feature type="transmembrane region" description="Helical" evidence="10">
    <location>
        <begin position="80"/>
        <end position="101"/>
    </location>
</feature>
<comment type="subcellular location">
    <subcellularLocation>
        <location evidence="1">Membrane</location>
        <topology evidence="1">Multi-pass membrane protein</topology>
    </subcellularLocation>
</comment>
<dbReference type="EMBL" id="AUSU01008856">
    <property type="protein sequence ID" value="EPS58848.1"/>
    <property type="molecule type" value="Genomic_DNA"/>
</dbReference>
<dbReference type="Pfam" id="PF00999">
    <property type="entry name" value="Na_H_Exchanger"/>
    <property type="match status" value="1"/>
</dbReference>